<name>A0AAD9MTU7_9ANNE</name>
<protein>
    <submittedName>
        <fullName evidence="1">Uncharacterized protein</fullName>
    </submittedName>
</protein>
<dbReference type="AlphaFoldDB" id="A0AAD9MTU7"/>
<keyword evidence="2" id="KW-1185">Reference proteome</keyword>
<sequence>MQRPELVLVSSTQNPNFVTPVQQLLPTQQTTNRLVLSAPQTAPTCMIAQESATQAWITPQQPQMISGVVKPTQVYYTNQNPVLRNQNSGTYVYFDTKTLI</sequence>
<proteinExistence type="predicted"/>
<reference evidence="1" key="1">
    <citation type="journal article" date="2023" name="Mol. Biol. Evol.">
        <title>Third-Generation Sequencing Reveals the Adaptive Role of the Epigenome in Three Deep-Sea Polychaetes.</title>
        <authorList>
            <person name="Perez M."/>
            <person name="Aroh O."/>
            <person name="Sun Y."/>
            <person name="Lan Y."/>
            <person name="Juniper S.K."/>
            <person name="Young C.R."/>
            <person name="Angers B."/>
            <person name="Qian P.Y."/>
        </authorList>
    </citation>
    <scope>NUCLEOTIDE SEQUENCE</scope>
    <source>
        <strain evidence="1">P08H-3</strain>
    </source>
</reference>
<dbReference type="EMBL" id="JAODUP010000913">
    <property type="protein sequence ID" value="KAK2142794.1"/>
    <property type="molecule type" value="Genomic_DNA"/>
</dbReference>
<evidence type="ECO:0000313" key="1">
    <source>
        <dbReference type="EMBL" id="KAK2142794.1"/>
    </source>
</evidence>
<evidence type="ECO:0000313" key="2">
    <source>
        <dbReference type="Proteomes" id="UP001208570"/>
    </source>
</evidence>
<gene>
    <name evidence="1" type="ORF">LSH36_913g01034</name>
</gene>
<organism evidence="1 2">
    <name type="scientific">Paralvinella palmiformis</name>
    <dbReference type="NCBI Taxonomy" id="53620"/>
    <lineage>
        <taxon>Eukaryota</taxon>
        <taxon>Metazoa</taxon>
        <taxon>Spiralia</taxon>
        <taxon>Lophotrochozoa</taxon>
        <taxon>Annelida</taxon>
        <taxon>Polychaeta</taxon>
        <taxon>Sedentaria</taxon>
        <taxon>Canalipalpata</taxon>
        <taxon>Terebellida</taxon>
        <taxon>Terebelliformia</taxon>
        <taxon>Alvinellidae</taxon>
        <taxon>Paralvinella</taxon>
    </lineage>
</organism>
<comment type="caution">
    <text evidence="1">The sequence shown here is derived from an EMBL/GenBank/DDBJ whole genome shotgun (WGS) entry which is preliminary data.</text>
</comment>
<accession>A0AAD9MTU7</accession>
<dbReference type="Proteomes" id="UP001208570">
    <property type="component" value="Unassembled WGS sequence"/>
</dbReference>